<dbReference type="OrthoDB" id="945117at2"/>
<feature type="signal peptide" evidence="2">
    <location>
        <begin position="1"/>
        <end position="19"/>
    </location>
</feature>
<dbReference type="RefSeq" id="WP_091100530.1">
    <property type="nucleotide sequence ID" value="NZ_FNXE01000032.1"/>
</dbReference>
<protein>
    <submittedName>
        <fullName evidence="4">Outer membrane protein</fullName>
    </submittedName>
</protein>
<dbReference type="Pfam" id="PF13505">
    <property type="entry name" value="OMP_b-brl"/>
    <property type="match status" value="1"/>
</dbReference>
<reference evidence="4 5" key="1">
    <citation type="submission" date="2016-10" db="EMBL/GenBank/DDBJ databases">
        <authorList>
            <person name="de Groot N.N."/>
        </authorList>
    </citation>
    <scope>NUCLEOTIDE SEQUENCE [LARGE SCALE GENOMIC DNA]</scope>
    <source>
        <strain evidence="4 5">CGMCC 1.10825</strain>
    </source>
</reference>
<evidence type="ECO:0000313" key="5">
    <source>
        <dbReference type="Proteomes" id="UP000199634"/>
    </source>
</evidence>
<dbReference type="AlphaFoldDB" id="A0A1H6M4E5"/>
<feature type="domain" description="Outer membrane protein beta-barrel" evidence="3">
    <location>
        <begin position="8"/>
        <end position="196"/>
    </location>
</feature>
<evidence type="ECO:0000256" key="2">
    <source>
        <dbReference type="SAM" id="SignalP"/>
    </source>
</evidence>
<dbReference type="EMBL" id="FNXE01000032">
    <property type="protein sequence ID" value="SEH92827.1"/>
    <property type="molecule type" value="Genomic_DNA"/>
</dbReference>
<evidence type="ECO:0000256" key="1">
    <source>
        <dbReference type="ARBA" id="ARBA00022729"/>
    </source>
</evidence>
<proteinExistence type="predicted"/>
<feature type="chain" id="PRO_5011559184" evidence="2">
    <location>
        <begin position="20"/>
        <end position="213"/>
    </location>
</feature>
<gene>
    <name evidence="4" type="ORF">SAMN02927937_02192</name>
</gene>
<dbReference type="STRING" id="1159016.SAMN02927937_02192"/>
<keyword evidence="5" id="KW-1185">Reference proteome</keyword>
<dbReference type="Proteomes" id="UP000199634">
    <property type="component" value="Unassembled WGS sequence"/>
</dbReference>
<dbReference type="InterPro" id="IPR011250">
    <property type="entry name" value="OMP/PagP_B-barrel"/>
</dbReference>
<dbReference type="Gene3D" id="2.40.160.20">
    <property type="match status" value="1"/>
</dbReference>
<organism evidence="4 5">
    <name type="scientific">Paenimyroides marinum</name>
    <dbReference type="NCBI Taxonomy" id="1159016"/>
    <lineage>
        <taxon>Bacteria</taxon>
        <taxon>Pseudomonadati</taxon>
        <taxon>Bacteroidota</taxon>
        <taxon>Flavobacteriia</taxon>
        <taxon>Flavobacteriales</taxon>
        <taxon>Flavobacteriaceae</taxon>
        <taxon>Paenimyroides</taxon>
    </lineage>
</organism>
<dbReference type="SUPFAM" id="SSF56925">
    <property type="entry name" value="OMPA-like"/>
    <property type="match status" value="1"/>
</dbReference>
<dbReference type="InterPro" id="IPR027385">
    <property type="entry name" value="Beta-barrel_OMP"/>
</dbReference>
<evidence type="ECO:0000313" key="4">
    <source>
        <dbReference type="EMBL" id="SEH92827.1"/>
    </source>
</evidence>
<sequence>MKKIVLSLAVLVMGVAAQAQEGGFGFNQGDVLLEGNIQVNSTKESVETNGFTATQKQNNTNFSPKAGYFINDKFALGVQLGVFSGKETTELPTGTDEVKQNGFYAGVFGRYYFLDLGQRFKTYTELNIGMDNYKAKDNGTEVQKNSGFSTGLGLGINYFVTPKIAVNFGLSDVLSFSTSKDKNTDVKTDEFNANVNVFNNFFDTATFGLTFKL</sequence>
<name>A0A1H6M4E5_9FLAO</name>
<accession>A0A1H6M4E5</accession>
<keyword evidence="1 2" id="KW-0732">Signal</keyword>
<evidence type="ECO:0000259" key="3">
    <source>
        <dbReference type="Pfam" id="PF13505"/>
    </source>
</evidence>